<organism evidence="6 7">
    <name type="scientific">Gloeomargarita lithophora Alchichica-D10</name>
    <dbReference type="NCBI Taxonomy" id="1188229"/>
    <lineage>
        <taxon>Bacteria</taxon>
        <taxon>Bacillati</taxon>
        <taxon>Cyanobacteriota</taxon>
        <taxon>Cyanophyceae</taxon>
        <taxon>Gloeomargaritales</taxon>
        <taxon>Gloeomargaritaceae</taxon>
        <taxon>Gloeomargarita</taxon>
    </lineage>
</organism>
<gene>
    <name evidence="3 6" type="primary">aroE</name>
    <name evidence="6" type="ORF">GlitD10_0366</name>
</gene>
<dbReference type="NCBIfam" id="NF001314">
    <property type="entry name" value="PRK00258.2-2"/>
    <property type="match status" value="1"/>
</dbReference>
<evidence type="ECO:0000256" key="3">
    <source>
        <dbReference type="HAMAP-Rule" id="MF_00222"/>
    </source>
</evidence>
<dbReference type="EC" id="1.1.1.25" evidence="3"/>
<dbReference type="CDD" id="cd01065">
    <property type="entry name" value="NAD_bind_Shikimate_DH"/>
    <property type="match status" value="1"/>
</dbReference>
<dbReference type="InterPro" id="IPR036291">
    <property type="entry name" value="NAD(P)-bd_dom_sf"/>
</dbReference>
<reference evidence="6 7" key="1">
    <citation type="submission" date="2016-10" db="EMBL/GenBank/DDBJ databases">
        <title>Description of Gloeomargarita lithophora gen. nov., sp. nov., a thylakoid-bearing basal-branching cyanobacterium with intracellular carbonates, and proposal for Gloeomargaritales ord. nov.</title>
        <authorList>
            <person name="Moreira D."/>
            <person name="Tavera R."/>
            <person name="Benzerara K."/>
            <person name="Skouri-Panet F."/>
            <person name="Couradeau E."/>
            <person name="Gerard E."/>
            <person name="Loussert C."/>
            <person name="Novelo E."/>
            <person name="Zivanovic Y."/>
            <person name="Lopez-Garcia P."/>
        </authorList>
    </citation>
    <scope>NUCLEOTIDE SEQUENCE [LARGE SCALE GENOMIC DNA]</scope>
    <source>
        <strain evidence="6 7">D10</strain>
    </source>
</reference>
<comment type="pathway">
    <text evidence="1 3">Metabolic intermediate biosynthesis; chorismate biosynthesis; chorismate from D-erythrose 4-phosphate and phosphoenolpyruvate: step 4/7.</text>
</comment>
<feature type="binding site" evidence="3">
    <location>
        <begin position="126"/>
        <end position="130"/>
    </location>
    <ligand>
        <name>NADP(+)</name>
        <dbReference type="ChEBI" id="CHEBI:58349"/>
    </ligand>
</feature>
<name>A0A1J0A9Q7_9CYAN</name>
<dbReference type="InterPro" id="IPR046346">
    <property type="entry name" value="Aminoacid_DH-like_N_sf"/>
</dbReference>
<feature type="binding site" evidence="3">
    <location>
        <position position="106"/>
    </location>
    <ligand>
        <name>shikimate</name>
        <dbReference type="ChEBI" id="CHEBI:36208"/>
    </ligand>
</feature>
<dbReference type="STRING" id="1188229.GlitD10_0366"/>
<keyword evidence="2 3" id="KW-0057">Aromatic amino acid biosynthesis</keyword>
<dbReference type="EMBL" id="CP017675">
    <property type="protein sequence ID" value="APB32676.1"/>
    <property type="molecule type" value="Genomic_DNA"/>
</dbReference>
<evidence type="ECO:0000259" key="5">
    <source>
        <dbReference type="Pfam" id="PF18317"/>
    </source>
</evidence>
<dbReference type="GO" id="GO:0005829">
    <property type="term" value="C:cytosol"/>
    <property type="evidence" value="ECO:0007669"/>
    <property type="project" value="TreeGrafter"/>
</dbReference>
<dbReference type="HAMAP" id="MF_00222">
    <property type="entry name" value="Shikimate_DH_AroE"/>
    <property type="match status" value="1"/>
</dbReference>
<dbReference type="GO" id="GO:0009073">
    <property type="term" value="P:aromatic amino acid family biosynthetic process"/>
    <property type="evidence" value="ECO:0007669"/>
    <property type="project" value="UniProtKB-KW"/>
</dbReference>
<dbReference type="GO" id="GO:0008652">
    <property type="term" value="P:amino acid biosynthetic process"/>
    <property type="evidence" value="ECO:0007669"/>
    <property type="project" value="UniProtKB-KW"/>
</dbReference>
<comment type="subunit">
    <text evidence="3">Homodimer.</text>
</comment>
<feature type="domain" description="Shikimate dehydrogenase substrate binding N-terminal" evidence="4">
    <location>
        <begin position="11"/>
        <end position="93"/>
    </location>
</feature>
<dbReference type="Gene3D" id="3.40.50.10860">
    <property type="entry name" value="Leucine Dehydrogenase, chain A, domain 1"/>
    <property type="match status" value="1"/>
</dbReference>
<dbReference type="Proteomes" id="UP000180235">
    <property type="component" value="Chromosome"/>
</dbReference>
<comment type="function">
    <text evidence="3">Involved in the biosynthesis of the chorismate, which leads to the biosynthesis of aromatic amino acids. Catalyzes the reversible NADPH linked reduction of 3-dehydroshikimate (DHSA) to yield shikimate (SA).</text>
</comment>
<dbReference type="SUPFAM" id="SSF53223">
    <property type="entry name" value="Aminoacid dehydrogenase-like, N-terminal domain"/>
    <property type="match status" value="1"/>
</dbReference>
<feature type="binding site" evidence="3">
    <location>
        <position position="221"/>
    </location>
    <ligand>
        <name>shikimate</name>
        <dbReference type="ChEBI" id="CHEBI:36208"/>
    </ligand>
</feature>
<feature type="binding site" evidence="3">
    <location>
        <position position="219"/>
    </location>
    <ligand>
        <name>NADP(+)</name>
        <dbReference type="ChEBI" id="CHEBI:58349"/>
    </ligand>
</feature>
<dbReference type="UniPathway" id="UPA00053">
    <property type="reaction ID" value="UER00087"/>
</dbReference>
<accession>A0A1J0A9Q7</accession>
<evidence type="ECO:0000256" key="2">
    <source>
        <dbReference type="ARBA" id="ARBA00023141"/>
    </source>
</evidence>
<dbReference type="InterPro" id="IPR041121">
    <property type="entry name" value="SDH_C"/>
</dbReference>
<dbReference type="AlphaFoldDB" id="A0A1J0A9Q7"/>
<evidence type="ECO:0000256" key="1">
    <source>
        <dbReference type="ARBA" id="ARBA00004871"/>
    </source>
</evidence>
<keyword evidence="7" id="KW-1185">Reference proteome</keyword>
<keyword evidence="3" id="KW-0521">NADP</keyword>
<feature type="domain" description="SDH C-terminal" evidence="5">
    <location>
        <begin position="242"/>
        <end position="271"/>
    </location>
</feature>
<keyword evidence="3 6" id="KW-0560">Oxidoreductase</keyword>
<feature type="active site" description="Proton acceptor" evidence="3">
    <location>
        <position position="70"/>
    </location>
</feature>
<comment type="caution">
    <text evidence="3">Lacks conserved residue(s) required for the propagation of feature annotation.</text>
</comment>
<sequence length="277" mass="29900">MITGHTRLLAVLGDPVRHSLSPVMHNAAFAEVGLDACYVALPAPETGLGEILAALWQMEFLGLNITIPHKQTVMAHLTGISPEATAIGAVNTLYRGESGWCGTNTDGLGFIQPLEDWRGTRAVVLGYGGAARAVVWGLQRLGCGEIHGFTRNSQKLTQKLTPVAAGVQVHLWSDLATYLPETQLLVNTTPVGMAPEVTASPLSVEQLKLLPPGAWVYDLIYTPRRTKLLQMAEPLGYCTQDGLAMLVGQGAAAWDYWFPHPAPVAVMTRSLEQYFQS</sequence>
<evidence type="ECO:0000259" key="4">
    <source>
        <dbReference type="Pfam" id="PF08501"/>
    </source>
</evidence>
<dbReference type="PANTHER" id="PTHR21089:SF1">
    <property type="entry name" value="BIFUNCTIONAL 3-DEHYDROQUINATE DEHYDRATASE_SHIKIMATE DEHYDROGENASE, CHLOROPLASTIC"/>
    <property type="match status" value="1"/>
</dbReference>
<dbReference type="Pfam" id="PF18317">
    <property type="entry name" value="SDH_C"/>
    <property type="match status" value="1"/>
</dbReference>
<dbReference type="GO" id="GO:0019632">
    <property type="term" value="P:shikimate metabolic process"/>
    <property type="evidence" value="ECO:0007669"/>
    <property type="project" value="TreeGrafter"/>
</dbReference>
<feature type="binding site" evidence="3">
    <location>
        <position position="242"/>
    </location>
    <ligand>
        <name>NADP(+)</name>
        <dbReference type="ChEBI" id="CHEBI:58349"/>
    </ligand>
</feature>
<feature type="binding site" evidence="3">
    <location>
        <position position="249"/>
    </location>
    <ligand>
        <name>shikimate</name>
        <dbReference type="ChEBI" id="CHEBI:36208"/>
    </ligand>
</feature>
<dbReference type="InterPro" id="IPR022893">
    <property type="entry name" value="Shikimate_DH_fam"/>
</dbReference>
<evidence type="ECO:0000313" key="7">
    <source>
        <dbReference type="Proteomes" id="UP000180235"/>
    </source>
</evidence>
<dbReference type="Gene3D" id="3.40.50.720">
    <property type="entry name" value="NAD(P)-binding Rossmann-like Domain"/>
    <property type="match status" value="1"/>
</dbReference>
<feature type="binding site" evidence="3">
    <location>
        <position position="66"/>
    </location>
    <ligand>
        <name>shikimate</name>
        <dbReference type="ChEBI" id="CHEBI:36208"/>
    </ligand>
</feature>
<dbReference type="RefSeq" id="WP_071453371.1">
    <property type="nucleotide sequence ID" value="NZ_CP017675.1"/>
</dbReference>
<proteinExistence type="inferred from homology"/>
<dbReference type="PANTHER" id="PTHR21089">
    <property type="entry name" value="SHIKIMATE DEHYDROGENASE"/>
    <property type="match status" value="1"/>
</dbReference>
<dbReference type="Pfam" id="PF08501">
    <property type="entry name" value="Shikimate_dh_N"/>
    <property type="match status" value="1"/>
</dbReference>
<protein>
    <recommendedName>
        <fullName evidence="3">Shikimate dehydrogenase (NADP(+))</fullName>
        <shortName evidence="3">SDH</shortName>
        <ecNumber evidence="3">1.1.1.25</ecNumber>
    </recommendedName>
</protein>
<dbReference type="KEGG" id="glt:GlitD10_0366"/>
<dbReference type="SUPFAM" id="SSF51735">
    <property type="entry name" value="NAD(P)-binding Rossmann-fold domains"/>
    <property type="match status" value="1"/>
</dbReference>
<feature type="binding site" evidence="3">
    <location>
        <begin position="19"/>
        <end position="21"/>
    </location>
    <ligand>
        <name>shikimate</name>
        <dbReference type="ChEBI" id="CHEBI:36208"/>
    </ligand>
</feature>
<comment type="similarity">
    <text evidence="3">Belongs to the shikimate dehydrogenase family.</text>
</comment>
<keyword evidence="3" id="KW-0028">Amino-acid biosynthesis</keyword>
<feature type="binding site" evidence="3">
    <location>
        <position position="91"/>
    </location>
    <ligand>
        <name>shikimate</name>
        <dbReference type="ChEBI" id="CHEBI:36208"/>
    </ligand>
</feature>
<comment type="catalytic activity">
    <reaction evidence="3">
        <text>shikimate + NADP(+) = 3-dehydroshikimate + NADPH + H(+)</text>
        <dbReference type="Rhea" id="RHEA:17737"/>
        <dbReference type="ChEBI" id="CHEBI:15378"/>
        <dbReference type="ChEBI" id="CHEBI:16630"/>
        <dbReference type="ChEBI" id="CHEBI:36208"/>
        <dbReference type="ChEBI" id="CHEBI:57783"/>
        <dbReference type="ChEBI" id="CHEBI:58349"/>
        <dbReference type="EC" id="1.1.1.25"/>
    </reaction>
</comment>
<dbReference type="GO" id="GO:0004764">
    <property type="term" value="F:shikimate 3-dehydrogenase (NADP+) activity"/>
    <property type="evidence" value="ECO:0007669"/>
    <property type="project" value="UniProtKB-UniRule"/>
</dbReference>
<dbReference type="GO" id="GO:0009423">
    <property type="term" value="P:chorismate biosynthetic process"/>
    <property type="evidence" value="ECO:0007669"/>
    <property type="project" value="UniProtKB-UniRule"/>
</dbReference>
<evidence type="ECO:0000313" key="6">
    <source>
        <dbReference type="EMBL" id="APB32676.1"/>
    </source>
</evidence>
<dbReference type="OrthoDB" id="9792692at2"/>
<dbReference type="InterPro" id="IPR013708">
    <property type="entry name" value="Shikimate_DH-bd_N"/>
</dbReference>
<dbReference type="GO" id="GO:0050661">
    <property type="term" value="F:NADP binding"/>
    <property type="evidence" value="ECO:0007669"/>
    <property type="project" value="TreeGrafter"/>
</dbReference>